<evidence type="ECO:0000313" key="2">
    <source>
        <dbReference type="Proteomes" id="UP000092124"/>
    </source>
</evidence>
<reference evidence="1 2" key="1">
    <citation type="submission" date="2016-06" db="EMBL/GenBank/DDBJ databases">
        <title>The Draft Genome Sequence and Annotation of the Desert Woodrat Neotoma lepida.</title>
        <authorList>
            <person name="Campbell M."/>
            <person name="Oakeson K.F."/>
            <person name="Yandell M."/>
            <person name="Halpert J.R."/>
            <person name="Dearing D."/>
        </authorList>
    </citation>
    <scope>NUCLEOTIDE SEQUENCE [LARGE SCALE GENOMIC DNA]</scope>
    <source>
        <strain evidence="1">417</strain>
        <tissue evidence="1">Liver</tissue>
    </source>
</reference>
<keyword evidence="2" id="KW-1185">Reference proteome</keyword>
<proteinExistence type="predicted"/>
<feature type="non-terminal residue" evidence="1">
    <location>
        <position position="138"/>
    </location>
</feature>
<organism evidence="1 2">
    <name type="scientific">Neotoma lepida</name>
    <name type="common">Desert woodrat</name>
    <dbReference type="NCBI Taxonomy" id="56216"/>
    <lineage>
        <taxon>Eukaryota</taxon>
        <taxon>Metazoa</taxon>
        <taxon>Chordata</taxon>
        <taxon>Craniata</taxon>
        <taxon>Vertebrata</taxon>
        <taxon>Euteleostomi</taxon>
        <taxon>Mammalia</taxon>
        <taxon>Eutheria</taxon>
        <taxon>Euarchontoglires</taxon>
        <taxon>Glires</taxon>
        <taxon>Rodentia</taxon>
        <taxon>Myomorpha</taxon>
        <taxon>Muroidea</taxon>
        <taxon>Cricetidae</taxon>
        <taxon>Neotominae</taxon>
        <taxon>Neotoma</taxon>
    </lineage>
</organism>
<sequence>MVNFKSISTSNKIVNSKKSLQRELWRMVKKEKRLKKTNTIGEDRDKVKVKSGMVIASGLQSSAKDKDTQLLEEKPLLRHEIPRHFTWNPVCKPMLLFSSTEDTSQPLTSQNFFVQTFGVRTAGIGKPNNAQGSYINMT</sequence>
<gene>
    <name evidence="1" type="ORF">A6R68_09141</name>
</gene>
<comment type="caution">
    <text evidence="1">The sequence shown here is derived from an EMBL/GenBank/DDBJ whole genome shotgun (WGS) entry which is preliminary data.</text>
</comment>
<dbReference type="AlphaFoldDB" id="A0A1A6G1Q3"/>
<accession>A0A1A6G1Q3</accession>
<name>A0A1A6G1Q3_NEOLE</name>
<dbReference type="EMBL" id="LZPO01107966">
    <property type="protein sequence ID" value="OBS59735.1"/>
    <property type="molecule type" value="Genomic_DNA"/>
</dbReference>
<evidence type="ECO:0000313" key="1">
    <source>
        <dbReference type="EMBL" id="OBS59735.1"/>
    </source>
</evidence>
<dbReference type="Proteomes" id="UP000092124">
    <property type="component" value="Unassembled WGS sequence"/>
</dbReference>
<protein>
    <submittedName>
        <fullName evidence="1">Uncharacterized protein</fullName>
    </submittedName>
</protein>